<keyword evidence="1" id="KW-0732">Signal</keyword>
<dbReference type="Proteomes" id="UP000613193">
    <property type="component" value="Unassembled WGS sequence"/>
</dbReference>
<dbReference type="Pfam" id="PF04264">
    <property type="entry name" value="YceI"/>
    <property type="match status" value="1"/>
</dbReference>
<evidence type="ECO:0000313" key="3">
    <source>
        <dbReference type="EMBL" id="MBK0381190.1"/>
    </source>
</evidence>
<dbReference type="RefSeq" id="WP_200067739.1">
    <property type="nucleotide sequence ID" value="NZ_JAEHFW010000004.1"/>
</dbReference>
<dbReference type="SUPFAM" id="SSF101874">
    <property type="entry name" value="YceI-like"/>
    <property type="match status" value="1"/>
</dbReference>
<sequence length="175" mass="18914">MKKYFTIIVLLITGTSVFAQNNIVSSKVSFEIKNLGIKTGGTIGGVTAIINFDPANLSASKIEATAEVNTIDTDNSLRDSHLKGEDYFNAEKYPMIVMSSTTFKQKGGNNYMGSFNITIKGITKSVDLPFTYADTGNANSFKGSFKINRRDFGIGGNSLTLSDEVIVNVEVKASK</sequence>
<protein>
    <submittedName>
        <fullName evidence="3">YceI family protein</fullName>
    </submittedName>
</protein>
<evidence type="ECO:0000259" key="2">
    <source>
        <dbReference type="SMART" id="SM00867"/>
    </source>
</evidence>
<proteinExistence type="predicted"/>
<dbReference type="PANTHER" id="PTHR34406">
    <property type="entry name" value="PROTEIN YCEI"/>
    <property type="match status" value="1"/>
</dbReference>
<organism evidence="3 4">
    <name type="scientific">Mucilaginibacter segetis</name>
    <dbReference type="NCBI Taxonomy" id="2793071"/>
    <lineage>
        <taxon>Bacteria</taxon>
        <taxon>Pseudomonadati</taxon>
        <taxon>Bacteroidota</taxon>
        <taxon>Sphingobacteriia</taxon>
        <taxon>Sphingobacteriales</taxon>
        <taxon>Sphingobacteriaceae</taxon>
        <taxon>Mucilaginibacter</taxon>
    </lineage>
</organism>
<keyword evidence="4" id="KW-1185">Reference proteome</keyword>
<reference evidence="3" key="1">
    <citation type="submission" date="2020-12" db="EMBL/GenBank/DDBJ databases">
        <title>Bacterial novel species Mucilaginibacter sp. SD-g isolated from soil.</title>
        <authorList>
            <person name="Jung H.-Y."/>
        </authorList>
    </citation>
    <scope>NUCLEOTIDE SEQUENCE</scope>
    <source>
        <strain evidence="3">SD-g</strain>
    </source>
</reference>
<dbReference type="Gene3D" id="2.40.128.110">
    <property type="entry name" value="Lipid/polyisoprenoid-binding, YceI-like"/>
    <property type="match status" value="1"/>
</dbReference>
<dbReference type="EMBL" id="JAEHFW010000004">
    <property type="protein sequence ID" value="MBK0381190.1"/>
    <property type="molecule type" value="Genomic_DNA"/>
</dbReference>
<dbReference type="SMART" id="SM00867">
    <property type="entry name" value="YceI"/>
    <property type="match status" value="1"/>
</dbReference>
<dbReference type="InterPro" id="IPR007372">
    <property type="entry name" value="Lipid/polyisoprenoid-bd_YceI"/>
</dbReference>
<gene>
    <name evidence="3" type="ORF">I5M19_17845</name>
</gene>
<dbReference type="AlphaFoldDB" id="A0A934UPJ8"/>
<evidence type="ECO:0000313" key="4">
    <source>
        <dbReference type="Proteomes" id="UP000613193"/>
    </source>
</evidence>
<dbReference type="PANTHER" id="PTHR34406:SF1">
    <property type="entry name" value="PROTEIN YCEI"/>
    <property type="match status" value="1"/>
</dbReference>
<evidence type="ECO:0000256" key="1">
    <source>
        <dbReference type="SAM" id="SignalP"/>
    </source>
</evidence>
<name>A0A934UPJ8_9SPHI</name>
<dbReference type="InterPro" id="IPR036761">
    <property type="entry name" value="TTHA0802/YceI-like_sf"/>
</dbReference>
<comment type="caution">
    <text evidence="3">The sequence shown here is derived from an EMBL/GenBank/DDBJ whole genome shotgun (WGS) entry which is preliminary data.</text>
</comment>
<feature type="signal peptide" evidence="1">
    <location>
        <begin position="1"/>
        <end position="19"/>
    </location>
</feature>
<accession>A0A934UPJ8</accession>
<feature type="chain" id="PRO_5037345590" evidence="1">
    <location>
        <begin position="20"/>
        <end position="175"/>
    </location>
</feature>
<feature type="domain" description="Lipid/polyisoprenoid-binding YceI-like" evidence="2">
    <location>
        <begin position="17"/>
        <end position="174"/>
    </location>
</feature>